<keyword evidence="1" id="KW-0732">Signal</keyword>
<evidence type="ECO:0000259" key="2">
    <source>
        <dbReference type="Pfam" id="PF17131"/>
    </source>
</evidence>
<evidence type="ECO:0000313" key="3">
    <source>
        <dbReference type="EMBL" id="PVZ66406.1"/>
    </source>
</evidence>
<evidence type="ECO:0000256" key="1">
    <source>
        <dbReference type="SAM" id="SignalP"/>
    </source>
</evidence>
<reference evidence="3 4" key="1">
    <citation type="submission" date="2018-04" db="EMBL/GenBank/DDBJ databases">
        <title>Thalassorhabdus spongiae gen. nov., sp. nov., isolated from a marine sponge in South-West Iceland.</title>
        <authorList>
            <person name="Knobloch S."/>
            <person name="Daussin A."/>
            <person name="Johannsson R."/>
            <person name="Marteinsson V.T."/>
        </authorList>
    </citation>
    <scope>NUCLEOTIDE SEQUENCE [LARGE SCALE GENOMIC DNA]</scope>
    <source>
        <strain evidence="3 4">Hp12</strain>
    </source>
</reference>
<dbReference type="RefSeq" id="WP_116688325.1">
    <property type="nucleotide sequence ID" value="NZ_CAWNYD010000008.1"/>
</dbReference>
<feature type="domain" description="Uncharacterized protein TP-0789" evidence="2">
    <location>
        <begin position="84"/>
        <end position="261"/>
    </location>
</feature>
<dbReference type="Proteomes" id="UP000244906">
    <property type="component" value="Unassembled WGS sequence"/>
</dbReference>
<dbReference type="CDD" id="cd16329">
    <property type="entry name" value="LolA_like"/>
    <property type="match status" value="1"/>
</dbReference>
<dbReference type="OrthoDB" id="9803781at2"/>
<dbReference type="Pfam" id="PF17131">
    <property type="entry name" value="LolA_like"/>
    <property type="match status" value="1"/>
</dbReference>
<dbReference type="Gene3D" id="2.50.20.10">
    <property type="entry name" value="Lipoprotein localisation LolA/LolB/LppX"/>
    <property type="match status" value="1"/>
</dbReference>
<evidence type="ECO:0000313" key="4">
    <source>
        <dbReference type="Proteomes" id="UP000244906"/>
    </source>
</evidence>
<keyword evidence="4" id="KW-1185">Reference proteome</keyword>
<name>A0A2V1GSQ6_9GAMM</name>
<dbReference type="InterPro" id="IPR033399">
    <property type="entry name" value="TP_0789-like"/>
</dbReference>
<feature type="signal peptide" evidence="1">
    <location>
        <begin position="1"/>
        <end position="23"/>
    </location>
</feature>
<protein>
    <submittedName>
        <fullName evidence="3">Outer membrane lipoprotein-sorting protein</fullName>
    </submittedName>
</protein>
<keyword evidence="3" id="KW-0449">Lipoprotein</keyword>
<gene>
    <name evidence="3" type="ORF">DC094_17070</name>
</gene>
<sequence length="276" mass="31323">MKLSSLALLIPMLFGSAVTSINAEENASNGMTADQLVAKANLASYYAGNDGRAKVRMIIEDNQGRKQRREFTILRKDKSDGGLQDMLVIFSRPRDVRNTAFRVARNPNGEDDRWLYLPGLDLVKRIASGDKRSSFVGAHFFYEDVSGRNPQADQHQLLEETADFYRLENTPKKPDQVEFDSYQVWISKTSWIPKKIEYKKNGKIYRRIEALKIETIAGIPTVTLSRVSDLQSGGKTTMKFVQVSYDLGLPDSIFSERALRKPPATWLKQHKSEKKS</sequence>
<accession>A0A2V1GSQ6</accession>
<organism evidence="3 4">
    <name type="scientific">Pelagibaculum spongiae</name>
    <dbReference type="NCBI Taxonomy" id="2080658"/>
    <lineage>
        <taxon>Bacteria</taxon>
        <taxon>Pseudomonadati</taxon>
        <taxon>Pseudomonadota</taxon>
        <taxon>Gammaproteobacteria</taxon>
        <taxon>Oceanospirillales</taxon>
        <taxon>Pelagibaculum</taxon>
    </lineage>
</organism>
<dbReference type="AlphaFoldDB" id="A0A2V1GSQ6"/>
<feature type="chain" id="PRO_5016157927" evidence="1">
    <location>
        <begin position="24"/>
        <end position="276"/>
    </location>
</feature>
<proteinExistence type="predicted"/>
<dbReference type="EMBL" id="QDDL01000008">
    <property type="protein sequence ID" value="PVZ66406.1"/>
    <property type="molecule type" value="Genomic_DNA"/>
</dbReference>
<comment type="caution">
    <text evidence="3">The sequence shown here is derived from an EMBL/GenBank/DDBJ whole genome shotgun (WGS) entry which is preliminary data.</text>
</comment>